<feature type="non-terminal residue" evidence="6">
    <location>
        <position position="1"/>
    </location>
</feature>
<protein>
    <submittedName>
        <fullName evidence="6">Calcium binding hemolysin protein</fullName>
    </submittedName>
</protein>
<reference evidence="6 7" key="1">
    <citation type="submission" date="2018-08" db="EMBL/GenBank/DDBJ databases">
        <title>Recombination of ecologically and evolutionarily significant loci maintains genetic cohesion in the Pseudomonas syringae species complex.</title>
        <authorList>
            <person name="Dillon M."/>
            <person name="Thakur S."/>
            <person name="Almeida R.N.D."/>
            <person name="Weir B.S."/>
            <person name="Guttman D.S."/>
        </authorList>
    </citation>
    <scope>NUCLEOTIDE SEQUENCE [LARGE SCALE GENOMIC DNA]</scope>
    <source>
        <strain evidence="6 7">ICMP 3353</strain>
    </source>
</reference>
<gene>
    <name evidence="6" type="ORF">ALQ04_04500</name>
</gene>
<name>A0A3M4M6K1_PSECI</name>
<evidence type="ECO:0000256" key="3">
    <source>
        <dbReference type="ARBA" id="ARBA00022837"/>
    </source>
</evidence>
<dbReference type="Proteomes" id="UP000277236">
    <property type="component" value="Unassembled WGS sequence"/>
</dbReference>
<keyword evidence="3" id="KW-0106">Calcium</keyword>
<comment type="subcellular location">
    <subcellularLocation>
        <location evidence="1">Secreted</location>
    </subcellularLocation>
</comment>
<evidence type="ECO:0000256" key="2">
    <source>
        <dbReference type="ARBA" id="ARBA00022525"/>
    </source>
</evidence>
<evidence type="ECO:0000256" key="1">
    <source>
        <dbReference type="ARBA" id="ARBA00004613"/>
    </source>
</evidence>
<proteinExistence type="predicted"/>
<keyword evidence="2" id="KW-0964">Secreted</keyword>
<dbReference type="PANTHER" id="PTHR38340:SF1">
    <property type="entry name" value="S-LAYER PROTEIN"/>
    <property type="match status" value="1"/>
</dbReference>
<dbReference type="OrthoDB" id="223957at2"/>
<accession>A0A3M4M6K1</accession>
<dbReference type="Pfam" id="PF00353">
    <property type="entry name" value="HemolysinCabind"/>
    <property type="match status" value="4"/>
</dbReference>
<dbReference type="InterPro" id="IPR011049">
    <property type="entry name" value="Serralysin-like_metalloprot_C"/>
</dbReference>
<dbReference type="PANTHER" id="PTHR38340">
    <property type="entry name" value="S-LAYER PROTEIN"/>
    <property type="match status" value="1"/>
</dbReference>
<feature type="region of interest" description="Disordered" evidence="4">
    <location>
        <begin position="97"/>
        <end position="175"/>
    </location>
</feature>
<evidence type="ECO:0000256" key="4">
    <source>
        <dbReference type="SAM" id="MobiDB-lite"/>
    </source>
</evidence>
<dbReference type="InterPro" id="IPR018511">
    <property type="entry name" value="Hemolysin-typ_Ca-bd_CS"/>
</dbReference>
<feature type="non-terminal residue" evidence="6">
    <location>
        <position position="225"/>
    </location>
</feature>
<evidence type="ECO:0000259" key="5">
    <source>
        <dbReference type="Pfam" id="PF06594"/>
    </source>
</evidence>
<dbReference type="SUPFAM" id="SSF51120">
    <property type="entry name" value="beta-Roll"/>
    <property type="match status" value="1"/>
</dbReference>
<comment type="caution">
    <text evidence="6">The sequence shown here is derived from an EMBL/GenBank/DDBJ whole genome shotgun (WGS) entry which is preliminary data.</text>
</comment>
<dbReference type="Gene3D" id="2.150.10.10">
    <property type="entry name" value="Serralysin-like metalloprotease, C-terminal"/>
    <property type="match status" value="3"/>
</dbReference>
<evidence type="ECO:0000313" key="7">
    <source>
        <dbReference type="Proteomes" id="UP000277236"/>
    </source>
</evidence>
<sequence length="225" mass="23320">EFAADILPTDIVVTRSGTDLVLSLKNSTDKITVSSYFQNDGVTPYALEQVRFADGTTWNLDQIKALSIVTTDGNDNVWGYATDDTLNGGLGDDSLYGQAGNDTLQGGAGTDSLSGEAGDDTLLGEAGNDYLYGGTGSDQLSGGEGSDYLTGGDGNDTLAGDEGNDTLYGDSGNDQLDGGIGNDYLTGGDGSDTYRFSRGWGQDSINNYDSSTGKTDVIEFAADIL</sequence>
<dbReference type="PROSITE" id="PS00330">
    <property type="entry name" value="HEMOLYSIN_CALCIUM"/>
    <property type="match status" value="2"/>
</dbReference>
<dbReference type="PRINTS" id="PR00313">
    <property type="entry name" value="CABNDNGRPT"/>
</dbReference>
<dbReference type="GO" id="GO:0005509">
    <property type="term" value="F:calcium ion binding"/>
    <property type="evidence" value="ECO:0007669"/>
    <property type="project" value="InterPro"/>
</dbReference>
<dbReference type="Pfam" id="PF06594">
    <property type="entry name" value="HCBP_related"/>
    <property type="match status" value="1"/>
</dbReference>
<dbReference type="RefSeq" id="WP_147466566.1">
    <property type="nucleotide sequence ID" value="NZ_RBRE01000019.1"/>
</dbReference>
<dbReference type="InterPro" id="IPR001343">
    <property type="entry name" value="Hemolysn_Ca-bd"/>
</dbReference>
<feature type="domain" description="Haemolysin-type calcium binding-related" evidence="5">
    <location>
        <begin position="19"/>
        <end position="62"/>
    </location>
</feature>
<evidence type="ECO:0000313" key="6">
    <source>
        <dbReference type="EMBL" id="RMQ48894.1"/>
    </source>
</evidence>
<dbReference type="AlphaFoldDB" id="A0A3M4M6K1"/>
<organism evidence="6 7">
    <name type="scientific">Pseudomonas cichorii</name>
    <dbReference type="NCBI Taxonomy" id="36746"/>
    <lineage>
        <taxon>Bacteria</taxon>
        <taxon>Pseudomonadati</taxon>
        <taxon>Pseudomonadota</taxon>
        <taxon>Gammaproteobacteria</taxon>
        <taxon>Pseudomonadales</taxon>
        <taxon>Pseudomonadaceae</taxon>
        <taxon>Pseudomonas</taxon>
    </lineage>
</organism>
<dbReference type="InterPro" id="IPR050557">
    <property type="entry name" value="RTX_toxin/Mannuronan_C5-epim"/>
</dbReference>
<dbReference type="GO" id="GO:0005576">
    <property type="term" value="C:extracellular region"/>
    <property type="evidence" value="ECO:0007669"/>
    <property type="project" value="UniProtKB-SubCell"/>
</dbReference>
<dbReference type="InterPro" id="IPR010566">
    <property type="entry name" value="Haemolys_ca-bd"/>
</dbReference>
<dbReference type="EMBL" id="RBRE01000019">
    <property type="protein sequence ID" value="RMQ48894.1"/>
    <property type="molecule type" value="Genomic_DNA"/>
</dbReference>